<dbReference type="EMBL" id="FRDA01000004">
    <property type="protein sequence ID" value="SHM91027.1"/>
    <property type="molecule type" value="Genomic_DNA"/>
</dbReference>
<dbReference type="Pfam" id="PF05232">
    <property type="entry name" value="BTP"/>
    <property type="match status" value="2"/>
</dbReference>
<keyword evidence="1" id="KW-0812">Transmembrane</keyword>
<keyword evidence="1" id="KW-0472">Membrane</keyword>
<evidence type="ECO:0000313" key="3">
    <source>
        <dbReference type="EMBL" id="SHM91027.1"/>
    </source>
</evidence>
<evidence type="ECO:0000259" key="2">
    <source>
        <dbReference type="Pfam" id="PF05232"/>
    </source>
</evidence>
<dbReference type="InterPro" id="IPR007896">
    <property type="entry name" value="BTP_bacteria"/>
</dbReference>
<sequence>MSRTVKTTRDQTEVPSKSIKERALHATLFEVGGVILVAPLLAWLMNHSLAMMGAMTIMISTVAMLWNMVYNALFDRLRTRFGFAMTLLTRALHAMGFEAGLILVVVPLAAWWLSISLFEAFLLDIGLLLMFLPYTMLFNWAYDKVRERVSQRRPAKCEAL</sequence>
<feature type="transmembrane region" description="Helical" evidence="1">
    <location>
        <begin position="91"/>
        <end position="114"/>
    </location>
</feature>
<organism evidence="3 4">
    <name type="scientific">Pseudomonas asturiensis</name>
    <dbReference type="NCBI Taxonomy" id="1190415"/>
    <lineage>
        <taxon>Bacteria</taxon>
        <taxon>Pseudomonadati</taxon>
        <taxon>Pseudomonadota</taxon>
        <taxon>Gammaproteobacteria</taxon>
        <taxon>Pseudomonadales</taxon>
        <taxon>Pseudomonadaceae</taxon>
        <taxon>Pseudomonas</taxon>
    </lineage>
</organism>
<feature type="domain" description="Chlorhexidine efflux transporter" evidence="2">
    <location>
        <begin position="85"/>
        <end position="148"/>
    </location>
</feature>
<feature type="transmembrane region" description="Helical" evidence="1">
    <location>
        <begin position="23"/>
        <end position="44"/>
    </location>
</feature>
<dbReference type="NCBIfam" id="NF033664">
    <property type="entry name" value="PACE_transport"/>
    <property type="match status" value="1"/>
</dbReference>
<evidence type="ECO:0000256" key="1">
    <source>
        <dbReference type="SAM" id="Phobius"/>
    </source>
</evidence>
<feature type="domain" description="Chlorhexidine efflux transporter" evidence="2">
    <location>
        <begin position="17"/>
        <end position="80"/>
    </location>
</feature>
<reference evidence="3 4" key="1">
    <citation type="submission" date="2016-11" db="EMBL/GenBank/DDBJ databases">
        <authorList>
            <person name="Jaros S."/>
            <person name="Januszkiewicz K."/>
            <person name="Wedrychowicz H."/>
        </authorList>
    </citation>
    <scope>NUCLEOTIDE SEQUENCE [LARGE SCALE GENOMIC DNA]</scope>
    <source>
        <strain evidence="3 4">LMG 26898</strain>
    </source>
</reference>
<dbReference type="NCBIfam" id="NF033665">
    <property type="entry name" value="PACE_efflu_PCE"/>
    <property type="match status" value="1"/>
</dbReference>
<keyword evidence="1" id="KW-1133">Transmembrane helix</keyword>
<evidence type="ECO:0000313" key="4">
    <source>
        <dbReference type="Proteomes" id="UP000183983"/>
    </source>
</evidence>
<accession>A0A1M7MJJ8</accession>
<gene>
    <name evidence="3" type="ORF">SAMN05216593_104280</name>
</gene>
<name>A0A1M7MJJ8_9PSED</name>
<dbReference type="AlphaFoldDB" id="A0A1M7MJJ8"/>
<proteinExistence type="predicted"/>
<dbReference type="Proteomes" id="UP000183983">
    <property type="component" value="Unassembled WGS sequence"/>
</dbReference>
<dbReference type="InterPro" id="IPR058208">
    <property type="entry name" value="PACE"/>
</dbReference>
<protein>
    <submittedName>
        <fullName evidence="3">Uncharacterized membrane protein</fullName>
    </submittedName>
</protein>
<dbReference type="RefSeq" id="WP_073165686.1">
    <property type="nucleotide sequence ID" value="NZ_FRDA01000004.1"/>
</dbReference>
<dbReference type="STRING" id="1190415.SAMN05216593_104280"/>
<feature type="transmembrane region" description="Helical" evidence="1">
    <location>
        <begin position="120"/>
        <end position="142"/>
    </location>
</feature>
<dbReference type="OrthoDB" id="1631120at2"/>
<feature type="transmembrane region" description="Helical" evidence="1">
    <location>
        <begin position="50"/>
        <end position="70"/>
    </location>
</feature>